<feature type="transmembrane region" description="Helical" evidence="1">
    <location>
        <begin position="293"/>
        <end position="314"/>
    </location>
</feature>
<dbReference type="Gene3D" id="1.20.1640.10">
    <property type="entry name" value="Multidrug efflux transporter AcrB transmembrane domain"/>
    <property type="match status" value="1"/>
</dbReference>
<dbReference type="GO" id="GO:0005886">
    <property type="term" value="C:plasma membrane"/>
    <property type="evidence" value="ECO:0007669"/>
    <property type="project" value="TreeGrafter"/>
</dbReference>
<dbReference type="RefSeq" id="WP_119853017.1">
    <property type="nucleotide sequence ID" value="NZ_QYSE01000002.1"/>
</dbReference>
<reference evidence="2 3" key="1">
    <citation type="submission" date="2018-09" db="EMBL/GenBank/DDBJ databases">
        <title>Identification of marine bacteria producing industrial enzymes.</title>
        <authorList>
            <person name="Cheng T.H."/>
            <person name="Saidin J."/>
            <person name="Muhd D.D."/>
            <person name="Isa M.N.M."/>
            <person name="Bakar M.F.A."/>
            <person name="Ismail N."/>
        </authorList>
    </citation>
    <scope>NUCLEOTIDE SEQUENCE [LARGE SCALE GENOMIC DNA]</scope>
    <source>
        <strain evidence="2 3">MNAD 1.6</strain>
    </source>
</reference>
<feature type="transmembrane region" description="Helical" evidence="1">
    <location>
        <begin position="684"/>
        <end position="703"/>
    </location>
</feature>
<feature type="transmembrane region" description="Helical" evidence="1">
    <location>
        <begin position="709"/>
        <end position="731"/>
    </location>
</feature>
<evidence type="ECO:0000256" key="1">
    <source>
        <dbReference type="SAM" id="Phobius"/>
    </source>
</evidence>
<evidence type="ECO:0000313" key="2">
    <source>
        <dbReference type="EMBL" id="RJF35530.1"/>
    </source>
</evidence>
<protein>
    <submittedName>
        <fullName evidence="2">Transporter</fullName>
    </submittedName>
</protein>
<keyword evidence="1" id="KW-1133">Transmembrane helix</keyword>
<comment type="caution">
    <text evidence="2">The sequence shown here is derived from an EMBL/GenBank/DDBJ whole genome shotgun (WGS) entry which is preliminary data.</text>
</comment>
<name>A0A3A3F1Q8_9GAMM</name>
<dbReference type="InterPro" id="IPR050545">
    <property type="entry name" value="Mycobact_MmpL"/>
</dbReference>
<dbReference type="PANTHER" id="PTHR33406">
    <property type="entry name" value="MEMBRANE PROTEIN MJ1562-RELATED"/>
    <property type="match status" value="1"/>
</dbReference>
<dbReference type="AlphaFoldDB" id="A0A3A3F1Q8"/>
<sequence length="739" mass="81074">MKAWGLTLAWLSLLVSALVVVFILKQPTLNNDILALLPKSEPRLQQVEEHFFAANKQQLSFSFRGENAVKAYDDLHQWLSSKHIEPRFKLPEISQLAAFYGQYAGHLVSEEYKQAIGNANRFQQYYFSQLSKVADPFVSSTINQDPTLATAGFLSEAMAHMQQFELQDGRINISYQGDEYLMLFVQSADNAFSINQSIALSNEIVAYIAELESRYPDTQIRYAGALFHTAANAQQAKFEMTLFGSVSLLALIVMVVWVFRSINALWLASVTVISAAIGGTIALNSIFSQVHVLTMVFAVTLIGIAIDYAFHGMLDLTEQPHGFSKGLKLALLLSLLTTTLGYASLFFSPVQLLSQVGVFVVAGLVTAWLCTRILLPYWQAGLTINTAAHRLANCLSGYLKRLTHYRVALSMLMLVFLSAFALLKPPVINDDVKLLNASPADLMQNEALHMSLLGKDNGQIMILFADNAQQLLVQQEALKATIRGLNGHVLMLSDLVPSKQLQQQNYEQLHSAQQAMSVVSQMTGTPIELSTSMLDLNAALNSPLAPLIANQVISNNTLTASWFMVTGVNKSKLMDLANAYPDLIVYDKVAMISEGLSHYSNSLLVTLAIAMTFALLLFSVKFGFKTACKQTLVLVLTSAAVLLLCSALQSQLSIFNLLGCLLILALAIDYLVFYQVNNLSPSNVLAISLSAASSMWVFGMLAVSKTPAIFSFGLTVLVGLICIYIFAPLSIELPKNKEK</sequence>
<feature type="transmembrane region" description="Helical" evidence="1">
    <location>
        <begin position="603"/>
        <end position="624"/>
    </location>
</feature>
<keyword evidence="1" id="KW-0812">Transmembrane</keyword>
<gene>
    <name evidence="2" type="ORF">D4741_11160</name>
</gene>
<feature type="transmembrane region" description="Helical" evidence="1">
    <location>
        <begin position="405"/>
        <end position="423"/>
    </location>
</feature>
<feature type="transmembrane region" description="Helical" evidence="1">
    <location>
        <begin position="353"/>
        <end position="375"/>
    </location>
</feature>
<accession>A0A3A3F1Q8</accession>
<feature type="transmembrane region" description="Helical" evidence="1">
    <location>
        <begin position="631"/>
        <end position="649"/>
    </location>
</feature>
<feature type="transmembrane region" description="Helical" evidence="1">
    <location>
        <begin position="266"/>
        <end position="287"/>
    </location>
</feature>
<organism evidence="2 3">
    <name type="scientific">Pseudoalteromonas gelatinilytica</name>
    <dbReference type="NCBI Taxonomy" id="1703256"/>
    <lineage>
        <taxon>Bacteria</taxon>
        <taxon>Pseudomonadati</taxon>
        <taxon>Pseudomonadota</taxon>
        <taxon>Gammaproteobacteria</taxon>
        <taxon>Alteromonadales</taxon>
        <taxon>Pseudoalteromonadaceae</taxon>
        <taxon>Pseudoalteromonas</taxon>
    </lineage>
</organism>
<dbReference type="Proteomes" id="UP000265938">
    <property type="component" value="Unassembled WGS sequence"/>
</dbReference>
<feature type="transmembrane region" description="Helical" evidence="1">
    <location>
        <begin position="326"/>
        <end position="347"/>
    </location>
</feature>
<feature type="transmembrane region" description="Helical" evidence="1">
    <location>
        <begin position="240"/>
        <end position="259"/>
    </location>
</feature>
<proteinExistence type="predicted"/>
<keyword evidence="1" id="KW-0472">Membrane</keyword>
<dbReference type="SUPFAM" id="SSF82866">
    <property type="entry name" value="Multidrug efflux transporter AcrB transmembrane domain"/>
    <property type="match status" value="2"/>
</dbReference>
<evidence type="ECO:0000313" key="3">
    <source>
        <dbReference type="Proteomes" id="UP000265938"/>
    </source>
</evidence>
<feature type="transmembrane region" description="Helical" evidence="1">
    <location>
        <begin position="655"/>
        <end position="672"/>
    </location>
</feature>
<dbReference type="EMBL" id="QYSE01000002">
    <property type="protein sequence ID" value="RJF35530.1"/>
    <property type="molecule type" value="Genomic_DNA"/>
</dbReference>
<dbReference type="PANTHER" id="PTHR33406:SF13">
    <property type="entry name" value="MEMBRANE PROTEIN YDFJ"/>
    <property type="match status" value="1"/>
</dbReference>